<dbReference type="Gene3D" id="2.40.440.10">
    <property type="entry name" value="L,D-transpeptidase catalytic domain-like"/>
    <property type="match status" value="1"/>
</dbReference>
<dbReference type="GO" id="GO:0008360">
    <property type="term" value="P:regulation of cell shape"/>
    <property type="evidence" value="ECO:0007669"/>
    <property type="project" value="UniProtKB-UniRule"/>
</dbReference>
<reference evidence="9 10" key="1">
    <citation type="journal article" date="2017" name="Curr. Microbiol.">
        <title>Mucilaginibacter ginsenosidivorans sp. nov., Isolated from Soil of Ginseng Field.</title>
        <authorList>
            <person name="Kim M.M."/>
            <person name="Siddiqi M.Z."/>
            <person name="Im W.T."/>
        </authorList>
    </citation>
    <scope>NUCLEOTIDE SEQUENCE [LARGE SCALE GENOMIC DNA]</scope>
    <source>
        <strain evidence="9 10">Gsoil 3017</strain>
    </source>
</reference>
<dbReference type="InterPro" id="IPR052905">
    <property type="entry name" value="LD-transpeptidase_YkuD-like"/>
</dbReference>
<evidence type="ECO:0000256" key="3">
    <source>
        <dbReference type="ARBA" id="ARBA00022679"/>
    </source>
</evidence>
<feature type="active site" description="Nucleophile" evidence="7">
    <location>
        <position position="432"/>
    </location>
</feature>
<dbReference type="SUPFAM" id="SSF141523">
    <property type="entry name" value="L,D-transpeptidase catalytic domain-like"/>
    <property type="match status" value="1"/>
</dbReference>
<comment type="pathway">
    <text evidence="1 7">Cell wall biogenesis; peptidoglycan biosynthesis.</text>
</comment>
<keyword evidence="3" id="KW-0808">Transferase</keyword>
<protein>
    <submittedName>
        <fullName evidence="9">L,D-transpeptidase family protein</fullName>
    </submittedName>
</protein>
<name>A0A5B8UZM4_9SPHI</name>
<dbReference type="GO" id="GO:0009252">
    <property type="term" value="P:peptidoglycan biosynthetic process"/>
    <property type="evidence" value="ECO:0007669"/>
    <property type="project" value="UniProtKB-UniPathway"/>
</dbReference>
<gene>
    <name evidence="9" type="ORF">FRZ54_14525</name>
</gene>
<dbReference type="UniPathway" id="UPA00219"/>
<evidence type="ECO:0000313" key="9">
    <source>
        <dbReference type="EMBL" id="QEC63736.1"/>
    </source>
</evidence>
<evidence type="ECO:0000256" key="1">
    <source>
        <dbReference type="ARBA" id="ARBA00004752"/>
    </source>
</evidence>
<dbReference type="GO" id="GO:0016740">
    <property type="term" value="F:transferase activity"/>
    <property type="evidence" value="ECO:0007669"/>
    <property type="project" value="UniProtKB-KW"/>
</dbReference>
<dbReference type="CDD" id="cd16913">
    <property type="entry name" value="YkuD_like"/>
    <property type="match status" value="1"/>
</dbReference>
<keyword evidence="5 7" id="KW-0573">Peptidoglycan synthesis</keyword>
<evidence type="ECO:0000256" key="7">
    <source>
        <dbReference type="PROSITE-ProRule" id="PRU01373"/>
    </source>
</evidence>
<accession>A0A5B8UZM4</accession>
<keyword evidence="6 7" id="KW-0961">Cell wall biogenesis/degradation</keyword>
<dbReference type="InterPro" id="IPR045380">
    <property type="entry name" value="LD_TPept_scaffold_dom"/>
</dbReference>
<dbReference type="GO" id="GO:0004180">
    <property type="term" value="F:carboxypeptidase activity"/>
    <property type="evidence" value="ECO:0007669"/>
    <property type="project" value="UniProtKB-ARBA"/>
</dbReference>
<dbReference type="OrthoDB" id="9778545at2"/>
<dbReference type="EMBL" id="CP042436">
    <property type="protein sequence ID" value="QEC63736.1"/>
    <property type="molecule type" value="Genomic_DNA"/>
</dbReference>
<dbReference type="InterPro" id="IPR005490">
    <property type="entry name" value="LD_TPept_cat_dom"/>
</dbReference>
<evidence type="ECO:0000256" key="2">
    <source>
        <dbReference type="ARBA" id="ARBA00005992"/>
    </source>
</evidence>
<feature type="active site" description="Proton donor/acceptor" evidence="7">
    <location>
        <position position="413"/>
    </location>
</feature>
<comment type="similarity">
    <text evidence="2">Belongs to the YkuD family.</text>
</comment>
<sequence>MTTPGRSPKTLLYTLALLSGCLMITINGCKKKRTEMGQTLYKHTHNPAFKDADPEEFAAVFKRVLAVNRAKMSNPDFMSHYYASNGYEPVFVLNHLWNGDVETMVAYYRKANEHGLDPKLFKPDHLVAMANRFKAAKSSIKTTREAYYAMAKLEIALANSLINYSGDLQFGVLNPRKLYSRYFIKTARPDSISMGRVFNIGDMHAYLDSIQPKDPEYLALQKAYLDGFVAKKMSKEETRRILLVNMERLRWKNKPAETRYVYVNIPDFRLDVIDSGKSVLNMKVCVGEGRNKQYLNSLESYNDTCKEDKPFPHETPLLYSVIHSVEVNPVWNIPRSIATKEIIVQAADDPYYLSNKGINVYHNDKLVKDPETIDWSKVDPRKDEYEFKQQPGDQNSLGKIKFLFENRSSVYLHDTPAKDAFHYTMRAVSHGCVRLEKPLDLAHNLFRDTTRYNLIAKDMQEEDPSPEDIALRPRVPVYITYVTCWADQDGQLQFRRDVYGQDIVLYDHMKKFLYGNM</sequence>
<dbReference type="PROSITE" id="PS51257">
    <property type="entry name" value="PROKAR_LIPOPROTEIN"/>
    <property type="match status" value="1"/>
</dbReference>
<dbReference type="AlphaFoldDB" id="A0A5B8UZM4"/>
<organism evidence="9 10">
    <name type="scientific">Mucilaginibacter ginsenosidivorans</name>
    <dbReference type="NCBI Taxonomy" id="398053"/>
    <lineage>
        <taxon>Bacteria</taxon>
        <taxon>Pseudomonadati</taxon>
        <taxon>Bacteroidota</taxon>
        <taxon>Sphingobacteriia</taxon>
        <taxon>Sphingobacteriales</taxon>
        <taxon>Sphingobacteriaceae</taxon>
        <taxon>Mucilaginibacter</taxon>
    </lineage>
</organism>
<dbReference type="PANTHER" id="PTHR41533:SF2">
    <property type="entry name" value="BLR7131 PROTEIN"/>
    <property type="match status" value="1"/>
</dbReference>
<dbReference type="GO" id="GO:0071555">
    <property type="term" value="P:cell wall organization"/>
    <property type="evidence" value="ECO:0007669"/>
    <property type="project" value="UniProtKB-UniRule"/>
</dbReference>
<evidence type="ECO:0000256" key="5">
    <source>
        <dbReference type="ARBA" id="ARBA00022984"/>
    </source>
</evidence>
<dbReference type="Pfam" id="PF03734">
    <property type="entry name" value="YkuD"/>
    <property type="match status" value="1"/>
</dbReference>
<proteinExistence type="inferred from homology"/>
<dbReference type="InterPro" id="IPR038063">
    <property type="entry name" value="Transpep_catalytic_dom"/>
</dbReference>
<evidence type="ECO:0000256" key="6">
    <source>
        <dbReference type="ARBA" id="ARBA00023316"/>
    </source>
</evidence>
<feature type="domain" description="L,D-TPase catalytic" evidence="8">
    <location>
        <begin position="259"/>
        <end position="455"/>
    </location>
</feature>
<keyword evidence="10" id="KW-1185">Reference proteome</keyword>
<evidence type="ECO:0000256" key="4">
    <source>
        <dbReference type="ARBA" id="ARBA00022960"/>
    </source>
</evidence>
<evidence type="ECO:0000313" key="10">
    <source>
        <dbReference type="Proteomes" id="UP000321479"/>
    </source>
</evidence>
<dbReference type="KEGG" id="mgin:FRZ54_14525"/>
<dbReference type="PROSITE" id="PS52029">
    <property type="entry name" value="LD_TPASE"/>
    <property type="match status" value="1"/>
</dbReference>
<evidence type="ECO:0000259" key="8">
    <source>
        <dbReference type="PROSITE" id="PS52029"/>
    </source>
</evidence>
<keyword evidence="4 7" id="KW-0133">Cell shape</keyword>
<dbReference type="Pfam" id="PF20142">
    <property type="entry name" value="Scaffold"/>
    <property type="match status" value="1"/>
</dbReference>
<dbReference type="PANTHER" id="PTHR41533">
    <property type="entry name" value="L,D-TRANSPEPTIDASE HI_1667-RELATED"/>
    <property type="match status" value="1"/>
</dbReference>
<dbReference type="Proteomes" id="UP000321479">
    <property type="component" value="Chromosome"/>
</dbReference>